<evidence type="ECO:0000259" key="6">
    <source>
        <dbReference type="Pfam" id="PF03936"/>
    </source>
</evidence>
<dbReference type="SUPFAM" id="SSF48239">
    <property type="entry name" value="Terpenoid cyclases/Protein prenyltransferases"/>
    <property type="match status" value="2"/>
</dbReference>
<dbReference type="SUPFAM" id="SSF48576">
    <property type="entry name" value="Terpenoid synthases"/>
    <property type="match status" value="1"/>
</dbReference>
<dbReference type="GO" id="GO:0010333">
    <property type="term" value="F:terpene synthase activity"/>
    <property type="evidence" value="ECO:0007669"/>
    <property type="project" value="InterPro"/>
</dbReference>
<organism evidence="7">
    <name type="scientific">Eremophila lucida</name>
    <dbReference type="NCBI Taxonomy" id="2652564"/>
    <lineage>
        <taxon>Eukaryota</taxon>
        <taxon>Viridiplantae</taxon>
        <taxon>Streptophyta</taxon>
        <taxon>Embryophyta</taxon>
        <taxon>Tracheophyta</taxon>
        <taxon>Spermatophyta</taxon>
        <taxon>Magnoliopsida</taxon>
        <taxon>eudicotyledons</taxon>
        <taxon>Gunneridae</taxon>
        <taxon>Pentapetalae</taxon>
        <taxon>asterids</taxon>
        <taxon>lamiids</taxon>
        <taxon>Lamiales</taxon>
        <taxon>Scrophulariaceae</taxon>
        <taxon>Myoporeae</taxon>
        <taxon>Eremophila</taxon>
    </lineage>
</organism>
<evidence type="ECO:0000256" key="3">
    <source>
        <dbReference type="ARBA" id="ARBA00022842"/>
    </source>
</evidence>
<evidence type="ECO:0000256" key="1">
    <source>
        <dbReference type="ARBA" id="ARBA00001946"/>
    </source>
</evidence>
<accession>A0A6G9KSS6</accession>
<keyword evidence="4" id="KW-0456">Lyase</keyword>
<dbReference type="Pfam" id="PF03936">
    <property type="entry name" value="Terpene_synth_C"/>
    <property type="match status" value="1"/>
</dbReference>
<name>A0A6G9KSS6_9LAMI</name>
<dbReference type="InterPro" id="IPR008949">
    <property type="entry name" value="Isoprenoid_synthase_dom_sf"/>
</dbReference>
<proteinExistence type="evidence at transcript level"/>
<dbReference type="Gene3D" id="1.50.10.160">
    <property type="match status" value="1"/>
</dbReference>
<dbReference type="GO" id="GO:0000287">
    <property type="term" value="F:magnesium ion binding"/>
    <property type="evidence" value="ECO:0007669"/>
    <property type="project" value="InterPro"/>
</dbReference>
<dbReference type="InterPro" id="IPR008930">
    <property type="entry name" value="Terpenoid_cyclase/PrenylTrfase"/>
</dbReference>
<evidence type="ECO:0000259" key="5">
    <source>
        <dbReference type="Pfam" id="PF01397"/>
    </source>
</evidence>
<dbReference type="InterPro" id="IPR001906">
    <property type="entry name" value="Terpene_synth_N"/>
</dbReference>
<comment type="cofactor">
    <cofactor evidence="1">
        <name>Mg(2+)</name>
        <dbReference type="ChEBI" id="CHEBI:18420"/>
    </cofactor>
</comment>
<dbReference type="AlphaFoldDB" id="A0A6G9KSS6"/>
<dbReference type="FunFam" id="1.10.600.10:FF:000036">
    <property type="entry name" value="cis-abienol synthase, chloroplastic"/>
    <property type="match status" value="1"/>
</dbReference>
<dbReference type="Pfam" id="PF01397">
    <property type="entry name" value="Terpene_synth"/>
    <property type="match status" value="1"/>
</dbReference>
<dbReference type="InterPro" id="IPR036965">
    <property type="entry name" value="Terpene_synth_N_sf"/>
</dbReference>
<feature type="domain" description="Terpene synthase metal-binding" evidence="6">
    <location>
        <begin position="491"/>
        <end position="727"/>
    </location>
</feature>
<evidence type="ECO:0000256" key="4">
    <source>
        <dbReference type="ARBA" id="ARBA00023239"/>
    </source>
</evidence>
<dbReference type="PANTHER" id="PTHR31739">
    <property type="entry name" value="ENT-COPALYL DIPHOSPHATE SYNTHASE, CHLOROPLASTIC"/>
    <property type="match status" value="1"/>
</dbReference>
<protein>
    <submittedName>
        <fullName evidence="7">Putative terpene synthase 11</fullName>
    </submittedName>
</protein>
<dbReference type="SFLD" id="SFLDG01014">
    <property type="entry name" value="Terpene_Cyclase_Like_1_N-term"/>
    <property type="match status" value="1"/>
</dbReference>
<feature type="domain" description="Terpene synthase N-terminal" evidence="5">
    <location>
        <begin position="225"/>
        <end position="420"/>
    </location>
</feature>
<keyword evidence="2" id="KW-0479">Metal-binding</keyword>
<dbReference type="GO" id="GO:0016102">
    <property type="term" value="P:diterpenoid biosynthetic process"/>
    <property type="evidence" value="ECO:0007669"/>
    <property type="project" value="TreeGrafter"/>
</dbReference>
<dbReference type="Gene3D" id="1.10.600.10">
    <property type="entry name" value="Farnesyl Diphosphate Synthase"/>
    <property type="match status" value="1"/>
</dbReference>
<sequence>MESSSVLLSIQNLVSEVKKEIFSNETSNFAAFVSASAYDTAWLAMIPDHENKEVQQAGPMFKSCLDWVIENQREGGFWGEITDGEGTPTIDALPATLACLLALNTWNKGQRNVQLGLEFMNSKTEMLLKVNNSENLPRWFILTFPAMIELAVAADLHLVFPQRLTETLTDISIKRQQILEMEDLMDESRYVDCPLIAYLEALPSTYHFDRQRIVEQYLGSDGSLFRSPSATAHAFIATGNLNCMEYLHALLQKFPSGGVPEKYPVDEGMIKLSIVDHVQRLGLAEYFNQEIEQILAQIYENKKDCNSNPSKTNINAVKLYEDALAFRLLRMQGHHVNPGSFCWFLHEAEMVAHMEENSEQFVSTMYSVYRATDLSFPGEDELEQARNFAIKMLQRSVYTRNRDHVLFISKELQNMIKYELKQPWIARLDHLDHRKWIEENKISPLWIGKASFYRLSCLDNKNLMQLAVEYFEFQQSIYARESEELRRWSNEWKLSEMGFGREKTTYLYFATAASTCLPFNPIMRSVMAKAGIIVTVADDFYDTEGSLSELQVLTDAVKRWDSKGLDGHGQTIFDALDSFVKDTAANCDPRHEKEVVAKLQDIWRETFKSWMVERRWSLAGYIPSMDAYLQTGMISIAAHTIVLPAASFLNPSSAGETLMIKPVELHNITKLLMVITRLVNDTQSYQKEEVDGKMNLVSIHLNKNPNVVNIQDSVDYVNGILEAKRKEFLEHVYMDDDMPKPWKQIHLSCMKVFQMFFNSGNLFDSETALLDDIDKAMYRPIDRKHSHLEPLIS</sequence>
<evidence type="ECO:0000313" key="7">
    <source>
        <dbReference type="EMBL" id="QIQ56009.1"/>
    </source>
</evidence>
<dbReference type="PANTHER" id="PTHR31739:SF25">
    <property type="entry name" value="(E,E)-GERANYLLINALOOL SYNTHASE"/>
    <property type="match status" value="1"/>
</dbReference>
<reference evidence="7" key="1">
    <citation type="journal article" date="2020" name="BMC Plant Biol.">
        <title>Nerylneryl diphosphate is the precursor of serrulatane, viscidane and cembrane-type diterpenoids in Eremophila species.</title>
        <authorList>
            <person name="Gericke O."/>
            <person name="Hansen N.L."/>
            <person name="Pedersen G.B."/>
            <person name="Kjaerulff L."/>
            <person name="Luo D."/>
            <person name="Staerk D."/>
            <person name="Moller B.L."/>
            <person name="Pateraki I."/>
            <person name="Heskes A.M."/>
        </authorList>
    </citation>
    <scope>NUCLEOTIDE SEQUENCE</scope>
</reference>
<dbReference type="Gene3D" id="1.50.10.130">
    <property type="entry name" value="Terpene synthase, N-terminal domain"/>
    <property type="match status" value="1"/>
</dbReference>
<dbReference type="InterPro" id="IPR050148">
    <property type="entry name" value="Terpene_synthase-like"/>
</dbReference>
<keyword evidence="3" id="KW-0460">Magnesium</keyword>
<evidence type="ECO:0000256" key="2">
    <source>
        <dbReference type="ARBA" id="ARBA00022723"/>
    </source>
</evidence>
<dbReference type="InterPro" id="IPR005630">
    <property type="entry name" value="Terpene_synthase_metal-bd"/>
</dbReference>
<dbReference type="FunFam" id="1.50.10.130:FF:000002">
    <property type="entry name" value="Ent-copalyl diphosphate synthase, chloroplastic"/>
    <property type="match status" value="1"/>
</dbReference>
<dbReference type="EMBL" id="MN958374">
    <property type="protein sequence ID" value="QIQ56009.1"/>
    <property type="molecule type" value="mRNA"/>
</dbReference>